<keyword evidence="2" id="KW-1185">Reference proteome</keyword>
<organism evidence="1 2">
    <name type="scientific">Datura stramonium</name>
    <name type="common">Jimsonweed</name>
    <name type="synonym">Common thornapple</name>
    <dbReference type="NCBI Taxonomy" id="4076"/>
    <lineage>
        <taxon>Eukaryota</taxon>
        <taxon>Viridiplantae</taxon>
        <taxon>Streptophyta</taxon>
        <taxon>Embryophyta</taxon>
        <taxon>Tracheophyta</taxon>
        <taxon>Spermatophyta</taxon>
        <taxon>Magnoliopsida</taxon>
        <taxon>eudicotyledons</taxon>
        <taxon>Gunneridae</taxon>
        <taxon>Pentapetalae</taxon>
        <taxon>asterids</taxon>
        <taxon>lamiids</taxon>
        <taxon>Solanales</taxon>
        <taxon>Solanaceae</taxon>
        <taxon>Solanoideae</taxon>
        <taxon>Datureae</taxon>
        <taxon>Datura</taxon>
    </lineage>
</organism>
<dbReference type="Proteomes" id="UP000823775">
    <property type="component" value="Unassembled WGS sequence"/>
</dbReference>
<feature type="non-terminal residue" evidence="1">
    <location>
        <position position="88"/>
    </location>
</feature>
<gene>
    <name evidence="1" type="ORF">HAX54_037706</name>
</gene>
<name>A0ABS8VL09_DATST</name>
<proteinExistence type="predicted"/>
<protein>
    <submittedName>
        <fullName evidence="1">Uncharacterized protein</fullName>
    </submittedName>
</protein>
<accession>A0ABS8VL09</accession>
<evidence type="ECO:0000313" key="2">
    <source>
        <dbReference type="Proteomes" id="UP000823775"/>
    </source>
</evidence>
<evidence type="ECO:0000313" key="1">
    <source>
        <dbReference type="EMBL" id="MCE0480670.1"/>
    </source>
</evidence>
<dbReference type="EMBL" id="JACEIK010005082">
    <property type="protein sequence ID" value="MCE0480670.1"/>
    <property type="molecule type" value="Genomic_DNA"/>
</dbReference>
<reference evidence="1 2" key="1">
    <citation type="journal article" date="2021" name="BMC Genomics">
        <title>Datura genome reveals duplications of psychoactive alkaloid biosynthetic genes and high mutation rate following tissue culture.</title>
        <authorList>
            <person name="Rajewski A."/>
            <person name="Carter-House D."/>
            <person name="Stajich J."/>
            <person name="Litt A."/>
        </authorList>
    </citation>
    <scope>NUCLEOTIDE SEQUENCE [LARGE SCALE GENOMIC DNA]</scope>
    <source>
        <strain evidence="1">AR-01</strain>
    </source>
</reference>
<sequence length="88" mass="10191">MLARWLRVTGGHVSRLPSGGHAGRVNRCRSHRVTGDSRPIFHFKPQNPSFLPLSFYPPRQYPPKSPPHRVTKIRSEIYQLFFALNQLK</sequence>
<comment type="caution">
    <text evidence="1">The sequence shown here is derived from an EMBL/GenBank/DDBJ whole genome shotgun (WGS) entry which is preliminary data.</text>
</comment>